<keyword evidence="3" id="KW-1185">Reference proteome</keyword>
<feature type="compositionally biased region" description="Acidic residues" evidence="1">
    <location>
        <begin position="34"/>
        <end position="50"/>
    </location>
</feature>
<protein>
    <submittedName>
        <fullName evidence="2">Uncharacterized protein</fullName>
    </submittedName>
</protein>
<organism evidence="2 3">
    <name type="scientific">Fusarium austroamericanum</name>
    <dbReference type="NCBI Taxonomy" id="282268"/>
    <lineage>
        <taxon>Eukaryota</taxon>
        <taxon>Fungi</taxon>
        <taxon>Dikarya</taxon>
        <taxon>Ascomycota</taxon>
        <taxon>Pezizomycotina</taxon>
        <taxon>Sordariomycetes</taxon>
        <taxon>Hypocreomycetidae</taxon>
        <taxon>Hypocreales</taxon>
        <taxon>Nectriaceae</taxon>
        <taxon>Fusarium</taxon>
    </lineage>
</organism>
<proteinExistence type="predicted"/>
<dbReference type="Proteomes" id="UP000537989">
    <property type="component" value="Unassembled WGS sequence"/>
</dbReference>
<feature type="region of interest" description="Disordered" evidence="1">
    <location>
        <begin position="18"/>
        <end position="70"/>
    </location>
</feature>
<evidence type="ECO:0000313" key="2">
    <source>
        <dbReference type="EMBL" id="KAF5233028.1"/>
    </source>
</evidence>
<reference evidence="2 3" key="1">
    <citation type="submission" date="2020-02" db="EMBL/GenBank/DDBJ databases">
        <title>Identification and distribution of gene clusters putatively required for synthesis of sphingolipid metabolism inhibitors in phylogenetically diverse species of the filamentous fungus Fusarium.</title>
        <authorList>
            <person name="Kim H.-S."/>
            <person name="Busman M."/>
            <person name="Brown D.W."/>
            <person name="Divon H."/>
            <person name="Uhlig S."/>
            <person name="Proctor R.H."/>
        </authorList>
    </citation>
    <scope>NUCLEOTIDE SEQUENCE [LARGE SCALE GENOMIC DNA]</scope>
    <source>
        <strain evidence="2 3">NRRL 2903</strain>
    </source>
</reference>
<gene>
    <name evidence="2" type="ORF">FAUST_8391</name>
</gene>
<feature type="compositionally biased region" description="Pro residues" evidence="1">
    <location>
        <begin position="61"/>
        <end position="70"/>
    </location>
</feature>
<dbReference type="AlphaFoldDB" id="A0AAN5Z506"/>
<dbReference type="EMBL" id="JAAMOD010000265">
    <property type="protein sequence ID" value="KAF5233028.1"/>
    <property type="molecule type" value="Genomic_DNA"/>
</dbReference>
<accession>A0AAN5Z506</accession>
<evidence type="ECO:0000256" key="1">
    <source>
        <dbReference type="SAM" id="MobiDB-lite"/>
    </source>
</evidence>
<sequence length="70" mass="7498">MGITNIAFQFVVCDEAQPDKVPPSVQKKMKAEQSDGEESDDIDESNDDNEMATSPKGSGVLPPPGEEGFL</sequence>
<evidence type="ECO:0000313" key="3">
    <source>
        <dbReference type="Proteomes" id="UP000537989"/>
    </source>
</evidence>
<comment type="caution">
    <text evidence="2">The sequence shown here is derived from an EMBL/GenBank/DDBJ whole genome shotgun (WGS) entry which is preliminary data.</text>
</comment>
<name>A0AAN5Z506_FUSAU</name>